<proteinExistence type="predicted"/>
<gene>
    <name evidence="1" type="ORF">Tci_892966</name>
</gene>
<reference evidence="1" key="1">
    <citation type="journal article" date="2019" name="Sci. Rep.">
        <title>Draft genome of Tanacetum cinerariifolium, the natural source of mosquito coil.</title>
        <authorList>
            <person name="Yamashiro T."/>
            <person name="Shiraishi A."/>
            <person name="Satake H."/>
            <person name="Nakayama K."/>
        </authorList>
    </citation>
    <scope>NUCLEOTIDE SEQUENCE</scope>
</reference>
<sequence length="88" mass="10249">MDVVKEVKSPKLKDKVPGEGSKCVHYGNLWNKTSPSLSKSRFTETMMESRKYAIFLLFLFPEFDTGLWKLTFMKCVANEKDPRKKLDK</sequence>
<dbReference type="AlphaFoldDB" id="A0A699UEX0"/>
<name>A0A699UEX0_TANCI</name>
<protein>
    <submittedName>
        <fullName evidence="1">Uncharacterized protein</fullName>
    </submittedName>
</protein>
<dbReference type="EMBL" id="BKCJ011326575">
    <property type="protein sequence ID" value="GFD20997.1"/>
    <property type="molecule type" value="Genomic_DNA"/>
</dbReference>
<accession>A0A699UEX0</accession>
<evidence type="ECO:0000313" key="1">
    <source>
        <dbReference type="EMBL" id="GFD20997.1"/>
    </source>
</evidence>
<organism evidence="1">
    <name type="scientific">Tanacetum cinerariifolium</name>
    <name type="common">Dalmatian daisy</name>
    <name type="synonym">Chrysanthemum cinerariifolium</name>
    <dbReference type="NCBI Taxonomy" id="118510"/>
    <lineage>
        <taxon>Eukaryota</taxon>
        <taxon>Viridiplantae</taxon>
        <taxon>Streptophyta</taxon>
        <taxon>Embryophyta</taxon>
        <taxon>Tracheophyta</taxon>
        <taxon>Spermatophyta</taxon>
        <taxon>Magnoliopsida</taxon>
        <taxon>eudicotyledons</taxon>
        <taxon>Gunneridae</taxon>
        <taxon>Pentapetalae</taxon>
        <taxon>asterids</taxon>
        <taxon>campanulids</taxon>
        <taxon>Asterales</taxon>
        <taxon>Asteraceae</taxon>
        <taxon>Asteroideae</taxon>
        <taxon>Anthemideae</taxon>
        <taxon>Anthemidinae</taxon>
        <taxon>Tanacetum</taxon>
    </lineage>
</organism>
<comment type="caution">
    <text evidence="1">The sequence shown here is derived from an EMBL/GenBank/DDBJ whole genome shotgun (WGS) entry which is preliminary data.</text>
</comment>